<organism evidence="1 2">
    <name type="scientific">Alicyclobacillus macrosporangiidus</name>
    <dbReference type="NCBI Taxonomy" id="392015"/>
    <lineage>
        <taxon>Bacteria</taxon>
        <taxon>Bacillati</taxon>
        <taxon>Bacillota</taxon>
        <taxon>Bacilli</taxon>
        <taxon>Bacillales</taxon>
        <taxon>Alicyclobacillaceae</taxon>
        <taxon>Alicyclobacillus</taxon>
    </lineage>
</organism>
<dbReference type="Proteomes" id="UP000183508">
    <property type="component" value="Unassembled WGS sequence"/>
</dbReference>
<gene>
    <name evidence="1" type="ORF">SAMN05421543_106146</name>
</gene>
<proteinExistence type="predicted"/>
<protein>
    <submittedName>
        <fullName evidence="1">Uncharacterized protein</fullName>
    </submittedName>
</protein>
<evidence type="ECO:0000313" key="1">
    <source>
        <dbReference type="EMBL" id="SFU70829.1"/>
    </source>
</evidence>
<reference evidence="2" key="1">
    <citation type="submission" date="2016-10" db="EMBL/GenBank/DDBJ databases">
        <authorList>
            <person name="Varghese N."/>
        </authorList>
    </citation>
    <scope>NUCLEOTIDE SEQUENCE [LARGE SCALE GENOMIC DNA]</scope>
    <source>
        <strain evidence="2">DSM 17980</strain>
    </source>
</reference>
<name>A0A1I7ID03_9BACL</name>
<accession>A0A1I7ID03</accession>
<keyword evidence="2" id="KW-1185">Reference proteome</keyword>
<dbReference type="AlphaFoldDB" id="A0A1I7ID03"/>
<dbReference type="RefSeq" id="WP_074951056.1">
    <property type="nucleotide sequence ID" value="NZ_FPBV01000006.1"/>
</dbReference>
<dbReference type="EMBL" id="FPBV01000006">
    <property type="protein sequence ID" value="SFU70829.1"/>
    <property type="molecule type" value="Genomic_DNA"/>
</dbReference>
<evidence type="ECO:0000313" key="2">
    <source>
        <dbReference type="Proteomes" id="UP000183508"/>
    </source>
</evidence>
<sequence>MKPCWACGEKVPTNTRMMRCRHCQGWAVTPDEDPRRERELRELERLMQSANTYERRGGRLRQRRHAQI</sequence>